<gene>
    <name evidence="5" type="ORF">S01H4_04809</name>
</gene>
<organism evidence="5">
    <name type="scientific">marine sediment metagenome</name>
    <dbReference type="NCBI Taxonomy" id="412755"/>
    <lineage>
        <taxon>unclassified sequences</taxon>
        <taxon>metagenomes</taxon>
        <taxon>ecological metagenomes</taxon>
    </lineage>
</organism>
<evidence type="ECO:0000313" key="5">
    <source>
        <dbReference type="EMBL" id="GAG66806.1"/>
    </source>
</evidence>
<comment type="caution">
    <text evidence="5">The sequence shown here is derived from an EMBL/GenBank/DDBJ whole genome shotgun (WGS) entry which is preliminary data.</text>
</comment>
<dbReference type="SUPFAM" id="SSF116734">
    <property type="entry name" value="DNA methylase specificity domain"/>
    <property type="match status" value="2"/>
</dbReference>
<dbReference type="EMBL" id="BART01001325">
    <property type="protein sequence ID" value="GAG66806.1"/>
    <property type="molecule type" value="Genomic_DNA"/>
</dbReference>
<evidence type="ECO:0000256" key="2">
    <source>
        <dbReference type="ARBA" id="ARBA00022747"/>
    </source>
</evidence>
<sequence>LFKTIGSGIFPFKGTKLYLSTSSIEGTKIISIEEIITYKKRPSRANMQPRKGLVAFAKMRNTLKVLLVNDELEKNYILSTGFSLMESKISPNYLFQYFLSFFFNHKKNLLAEGTTQEAISNDDFEKMFIIFPSSLHEQQKIAEILETVDETIDKTDAIIEKYRRIKQGLMQDLLTRGIDENGQIRSEKTHKFKDSPLGRIPEEWEVVELRENISVLLSNVDKKIFNFEQKALLCNYLDVYKNEYINNSISFMRGSANRREIKKFGVSKGNIIITKDSEEFNDIAKSAYVRDEINNLICGYHLALLKPSKRVDGLYLSKILKLYNVNLSFQIRANGITRFGITKETIEKALIFLPCFLAGGNYHKQVIPEEFFIAFFFSSFILVS</sequence>
<feature type="domain" description="Type I restriction modification DNA specificity" evidence="4">
    <location>
        <begin position="74"/>
        <end position="160"/>
    </location>
</feature>
<dbReference type="InterPro" id="IPR000055">
    <property type="entry name" value="Restrct_endonuc_typeI_TRD"/>
</dbReference>
<dbReference type="Pfam" id="PF01420">
    <property type="entry name" value="Methylase_S"/>
    <property type="match status" value="1"/>
</dbReference>
<name>X1B448_9ZZZZ</name>
<accession>X1B448</accession>
<keyword evidence="2" id="KW-0680">Restriction system</keyword>
<dbReference type="InterPro" id="IPR044946">
    <property type="entry name" value="Restrct_endonuc_typeI_TRD_sf"/>
</dbReference>
<dbReference type="GO" id="GO:0003677">
    <property type="term" value="F:DNA binding"/>
    <property type="evidence" value="ECO:0007669"/>
    <property type="project" value="UniProtKB-KW"/>
</dbReference>
<evidence type="ECO:0000256" key="3">
    <source>
        <dbReference type="ARBA" id="ARBA00023125"/>
    </source>
</evidence>
<feature type="non-terminal residue" evidence="5">
    <location>
        <position position="1"/>
    </location>
</feature>
<dbReference type="PANTHER" id="PTHR30408">
    <property type="entry name" value="TYPE-1 RESTRICTION ENZYME ECOKI SPECIFICITY PROTEIN"/>
    <property type="match status" value="1"/>
</dbReference>
<reference evidence="5" key="1">
    <citation type="journal article" date="2014" name="Front. Microbiol.">
        <title>High frequency of phylogenetically diverse reductive dehalogenase-homologous genes in deep subseafloor sedimentary metagenomes.</title>
        <authorList>
            <person name="Kawai M."/>
            <person name="Futagami T."/>
            <person name="Toyoda A."/>
            <person name="Takaki Y."/>
            <person name="Nishi S."/>
            <person name="Hori S."/>
            <person name="Arai W."/>
            <person name="Tsubouchi T."/>
            <person name="Morono Y."/>
            <person name="Uchiyama I."/>
            <person name="Ito T."/>
            <person name="Fujiyama A."/>
            <person name="Inagaki F."/>
            <person name="Takami H."/>
        </authorList>
    </citation>
    <scope>NUCLEOTIDE SEQUENCE</scope>
    <source>
        <strain evidence="5">Expedition CK06-06</strain>
    </source>
</reference>
<dbReference type="Gene3D" id="3.90.220.20">
    <property type="entry name" value="DNA methylase specificity domains"/>
    <property type="match status" value="2"/>
</dbReference>
<dbReference type="GO" id="GO:0009307">
    <property type="term" value="P:DNA restriction-modification system"/>
    <property type="evidence" value="ECO:0007669"/>
    <property type="project" value="UniProtKB-KW"/>
</dbReference>
<dbReference type="AlphaFoldDB" id="X1B448"/>
<evidence type="ECO:0000256" key="1">
    <source>
        <dbReference type="ARBA" id="ARBA00010923"/>
    </source>
</evidence>
<protein>
    <recommendedName>
        <fullName evidence="4">Type I restriction modification DNA specificity domain-containing protein</fullName>
    </recommendedName>
</protein>
<evidence type="ECO:0000259" key="4">
    <source>
        <dbReference type="Pfam" id="PF01420"/>
    </source>
</evidence>
<dbReference type="InterPro" id="IPR052021">
    <property type="entry name" value="Type-I_RS_S_subunit"/>
</dbReference>
<dbReference type="Gene3D" id="1.10.287.1120">
    <property type="entry name" value="Bipartite methylase S protein"/>
    <property type="match status" value="1"/>
</dbReference>
<keyword evidence="3" id="KW-0238">DNA-binding</keyword>
<comment type="similarity">
    <text evidence="1">Belongs to the type-I restriction system S methylase family.</text>
</comment>
<dbReference type="PANTHER" id="PTHR30408:SF12">
    <property type="entry name" value="TYPE I RESTRICTION ENZYME MJAVIII SPECIFICITY SUBUNIT"/>
    <property type="match status" value="1"/>
</dbReference>
<proteinExistence type="inferred from homology"/>